<dbReference type="RefSeq" id="WP_076379648.1">
    <property type="nucleotide sequence ID" value="NZ_AP017422.1"/>
</dbReference>
<dbReference type="Proteomes" id="UP000186917">
    <property type="component" value="Unassembled WGS sequence"/>
</dbReference>
<dbReference type="AlphaFoldDB" id="A0A1N7Q2R4"/>
<dbReference type="OrthoDB" id="1117601at2"/>
<evidence type="ECO:0000313" key="1">
    <source>
        <dbReference type="EMBL" id="SIT17184.1"/>
    </source>
</evidence>
<dbReference type="EMBL" id="FTOR01000004">
    <property type="protein sequence ID" value="SIT17184.1"/>
    <property type="molecule type" value="Genomic_DNA"/>
</dbReference>
<protein>
    <submittedName>
        <fullName evidence="1">Uncharacterized protein</fullName>
    </submittedName>
</protein>
<accession>A0A1N7Q2R4</accession>
<sequence>MYEILGVGSRVIHPSFGTGVVIHVHKRMYDICFIEQGIKQVKKEDDLEVIEKIESEYNVSFSEAEDALIKILRTWSDVSEIVPLGEKWKNGVMILRPGDDSLKDKEVPIDVFFHKIVMLRDRLRVMEQRINAHTVLTDEDKINLQQYITRVYGSLTTFNVLFKHKTDNFEGEKGKGD</sequence>
<reference evidence="2" key="1">
    <citation type="submission" date="2017-01" db="EMBL/GenBank/DDBJ databases">
        <authorList>
            <person name="Varghese N."/>
            <person name="Submissions S."/>
        </authorList>
    </citation>
    <scope>NUCLEOTIDE SEQUENCE [LARGE SCALE GENOMIC DNA]</scope>
    <source>
        <strain evidence="2">DSM 21054</strain>
    </source>
</reference>
<gene>
    <name evidence="1" type="ORF">SAMN05421788_104316</name>
</gene>
<proteinExistence type="predicted"/>
<evidence type="ECO:0000313" key="2">
    <source>
        <dbReference type="Proteomes" id="UP000186917"/>
    </source>
</evidence>
<organism evidence="1 2">
    <name type="scientific">Filimonas lacunae</name>
    <dbReference type="NCBI Taxonomy" id="477680"/>
    <lineage>
        <taxon>Bacteria</taxon>
        <taxon>Pseudomonadati</taxon>
        <taxon>Bacteroidota</taxon>
        <taxon>Chitinophagia</taxon>
        <taxon>Chitinophagales</taxon>
        <taxon>Chitinophagaceae</taxon>
        <taxon>Filimonas</taxon>
    </lineage>
</organism>
<keyword evidence="2" id="KW-1185">Reference proteome</keyword>
<name>A0A1N7Q2R4_9BACT</name>
<dbReference type="STRING" id="477680.SAMN05421788_104316"/>